<dbReference type="PANTHER" id="PTHR43969:SF8">
    <property type="entry name" value="GLUTATHIONE S TRANSFERASE E13, ISOFORM A-RELATED"/>
    <property type="match status" value="1"/>
</dbReference>
<gene>
    <name evidence="4 5 6 7 8" type="primary">LOC117206552</name>
</gene>
<proteinExistence type="predicted"/>
<protein>
    <submittedName>
        <fullName evidence="4 5">Glutathione S-transferase 1-like</fullName>
    </submittedName>
</protein>
<dbReference type="GeneID" id="117206552"/>
<sequence length="224" mass="25801">MCDEWMDISIYVNDITPQCRTVLMVISELKLKFDIRQINLEKKEHLSEAFLKINPLHTIPVLKEHDFVLMDSHAIVCYVIDDLSNYDYSLYPKDLQMRAQIQQYLVFEAATMFPLVKHTLLPIILGQESTITEEKLNGCKEAFLYLDKVLEGKKKWLVGKSYTVADISCVTLASSISILVDMDQYPNVKAWLKSCEEEILSYKEWNVPGLKKLHPLLTSALPKS</sequence>
<dbReference type="KEGG" id="bbif:117206552"/>
<dbReference type="Gene3D" id="1.20.1050.10">
    <property type="match status" value="1"/>
</dbReference>
<evidence type="ECO:0000259" key="1">
    <source>
        <dbReference type="PROSITE" id="PS50404"/>
    </source>
</evidence>
<keyword evidence="3" id="KW-1185">Reference proteome</keyword>
<accession>A0A6P8LN18</accession>
<dbReference type="SFLD" id="SFLDG00358">
    <property type="entry name" value="Main_(cytGST)"/>
    <property type="match status" value="1"/>
</dbReference>
<dbReference type="InterPro" id="IPR004045">
    <property type="entry name" value="Glutathione_S-Trfase_N"/>
</dbReference>
<dbReference type="PANTHER" id="PTHR43969">
    <property type="entry name" value="GLUTATHIONE S TRANSFERASE D10, ISOFORM A-RELATED"/>
    <property type="match status" value="1"/>
</dbReference>
<dbReference type="PROSITE" id="PS50405">
    <property type="entry name" value="GST_CTER"/>
    <property type="match status" value="1"/>
</dbReference>
<dbReference type="InterPro" id="IPR010987">
    <property type="entry name" value="Glutathione-S-Trfase_C-like"/>
</dbReference>
<dbReference type="SUPFAM" id="SSF52833">
    <property type="entry name" value="Thioredoxin-like"/>
    <property type="match status" value="1"/>
</dbReference>
<dbReference type="InterPro" id="IPR004046">
    <property type="entry name" value="GST_C"/>
</dbReference>
<dbReference type="Pfam" id="PF13409">
    <property type="entry name" value="GST_N_2"/>
    <property type="match status" value="1"/>
</dbReference>
<dbReference type="RefSeq" id="XP_033301905.1">
    <property type="nucleotide sequence ID" value="XM_033446014.1"/>
</dbReference>
<dbReference type="RefSeq" id="XP_033301900.1">
    <property type="nucleotide sequence ID" value="XM_033446009.1"/>
</dbReference>
<feature type="domain" description="GST N-terminal" evidence="1">
    <location>
        <begin position="6"/>
        <end position="87"/>
    </location>
</feature>
<dbReference type="FunFam" id="1.20.1050.10:FF:000007">
    <property type="entry name" value="Glutathione S-transferase 1-1"/>
    <property type="match status" value="1"/>
</dbReference>
<name>A0A6P8LN18_9HYME</name>
<organism evidence="3 6">
    <name type="scientific">Bombus bifarius</name>
    <dbReference type="NCBI Taxonomy" id="103933"/>
    <lineage>
        <taxon>Eukaryota</taxon>
        <taxon>Metazoa</taxon>
        <taxon>Ecdysozoa</taxon>
        <taxon>Arthropoda</taxon>
        <taxon>Hexapoda</taxon>
        <taxon>Insecta</taxon>
        <taxon>Pterygota</taxon>
        <taxon>Neoptera</taxon>
        <taxon>Endopterygota</taxon>
        <taxon>Hymenoptera</taxon>
        <taxon>Apocrita</taxon>
        <taxon>Aculeata</taxon>
        <taxon>Apoidea</taxon>
        <taxon>Anthophila</taxon>
        <taxon>Apidae</taxon>
        <taxon>Bombus</taxon>
        <taxon>Pyrobombus</taxon>
    </lineage>
</organism>
<dbReference type="Gene3D" id="3.40.30.10">
    <property type="entry name" value="Glutaredoxin"/>
    <property type="match status" value="1"/>
</dbReference>
<dbReference type="RefSeq" id="XP_033301901.1">
    <property type="nucleotide sequence ID" value="XM_033446010.1"/>
</dbReference>
<dbReference type="SFLD" id="SFLDS00019">
    <property type="entry name" value="Glutathione_Transferase_(cytos"/>
    <property type="match status" value="1"/>
</dbReference>
<dbReference type="InterPro" id="IPR040079">
    <property type="entry name" value="Glutathione_S-Trfase"/>
</dbReference>
<dbReference type="GO" id="GO:0006749">
    <property type="term" value="P:glutathione metabolic process"/>
    <property type="evidence" value="ECO:0007669"/>
    <property type="project" value="TreeGrafter"/>
</dbReference>
<evidence type="ECO:0000259" key="2">
    <source>
        <dbReference type="PROSITE" id="PS50405"/>
    </source>
</evidence>
<dbReference type="CDD" id="cd03177">
    <property type="entry name" value="GST_C_Delta_Epsilon"/>
    <property type="match status" value="1"/>
</dbReference>
<dbReference type="Pfam" id="PF00043">
    <property type="entry name" value="GST_C"/>
    <property type="match status" value="1"/>
</dbReference>
<dbReference type="Proteomes" id="UP000515164">
    <property type="component" value="Unplaced"/>
</dbReference>
<dbReference type="SUPFAM" id="SSF47616">
    <property type="entry name" value="GST C-terminal domain-like"/>
    <property type="match status" value="1"/>
</dbReference>
<dbReference type="PROSITE" id="PS50404">
    <property type="entry name" value="GST_NTER"/>
    <property type="match status" value="1"/>
</dbReference>
<evidence type="ECO:0000313" key="8">
    <source>
        <dbReference type="RefSeq" id="XP_033301905.1"/>
    </source>
</evidence>
<evidence type="ECO:0000313" key="7">
    <source>
        <dbReference type="RefSeq" id="XP_033301904.1"/>
    </source>
</evidence>
<dbReference type="InterPro" id="IPR036282">
    <property type="entry name" value="Glutathione-S-Trfase_C_sf"/>
</dbReference>
<feature type="domain" description="GST C-terminal" evidence="2">
    <location>
        <begin position="94"/>
        <end position="224"/>
    </location>
</feature>
<evidence type="ECO:0000313" key="6">
    <source>
        <dbReference type="RefSeq" id="XP_033301901.1"/>
    </source>
</evidence>
<evidence type="ECO:0000313" key="5">
    <source>
        <dbReference type="RefSeq" id="XP_033301900.1"/>
    </source>
</evidence>
<evidence type="ECO:0000313" key="3">
    <source>
        <dbReference type="Proteomes" id="UP000515164"/>
    </source>
</evidence>
<dbReference type="RefSeq" id="XP_033301899.1">
    <property type="nucleotide sequence ID" value="XM_033446008.1"/>
</dbReference>
<dbReference type="GO" id="GO:0004364">
    <property type="term" value="F:glutathione transferase activity"/>
    <property type="evidence" value="ECO:0007669"/>
    <property type="project" value="TreeGrafter"/>
</dbReference>
<dbReference type="RefSeq" id="XP_033301904.1">
    <property type="nucleotide sequence ID" value="XM_033446013.1"/>
</dbReference>
<evidence type="ECO:0000313" key="4">
    <source>
        <dbReference type="RefSeq" id="XP_033301899.1"/>
    </source>
</evidence>
<reference evidence="4 5" key="1">
    <citation type="submission" date="2025-04" db="UniProtKB">
        <authorList>
            <consortium name="RefSeq"/>
        </authorList>
    </citation>
    <scope>IDENTIFICATION</scope>
    <source>
        <tissue evidence="4 5">Muscle</tissue>
    </source>
</reference>
<dbReference type="AlphaFoldDB" id="A0A6P8LN18"/>
<dbReference type="InterPro" id="IPR036249">
    <property type="entry name" value="Thioredoxin-like_sf"/>
</dbReference>